<evidence type="ECO:0000313" key="1">
    <source>
        <dbReference type="EMBL" id="EDM10125.1"/>
    </source>
</evidence>
<protein>
    <submittedName>
        <fullName evidence="1">RCG44544</fullName>
    </submittedName>
</protein>
<dbReference type="Proteomes" id="UP000234681">
    <property type="component" value="Chromosome 2"/>
</dbReference>
<organism evidence="1 2">
    <name type="scientific">Rattus norvegicus</name>
    <name type="common">Rat</name>
    <dbReference type="NCBI Taxonomy" id="10116"/>
    <lineage>
        <taxon>Eukaryota</taxon>
        <taxon>Metazoa</taxon>
        <taxon>Chordata</taxon>
        <taxon>Craniata</taxon>
        <taxon>Vertebrata</taxon>
        <taxon>Euteleostomi</taxon>
        <taxon>Mammalia</taxon>
        <taxon>Eutheria</taxon>
        <taxon>Euarchontoglires</taxon>
        <taxon>Glires</taxon>
        <taxon>Rodentia</taxon>
        <taxon>Myomorpha</taxon>
        <taxon>Muroidea</taxon>
        <taxon>Muridae</taxon>
        <taxon>Murinae</taxon>
        <taxon>Rattus</taxon>
    </lineage>
</organism>
<name>A6I517_RAT</name>
<evidence type="ECO:0000313" key="2">
    <source>
        <dbReference type="Proteomes" id="UP000234681"/>
    </source>
</evidence>
<reference evidence="2" key="1">
    <citation type="submission" date="2005-09" db="EMBL/GenBank/DDBJ databases">
        <authorList>
            <person name="Mural R.J."/>
            <person name="Li P.W."/>
            <person name="Adams M.D."/>
            <person name="Amanatides P.G."/>
            <person name="Baden-Tillson H."/>
            <person name="Barnstead M."/>
            <person name="Chin S.H."/>
            <person name="Dew I."/>
            <person name="Evans C.A."/>
            <person name="Ferriera S."/>
            <person name="Flanigan M."/>
            <person name="Fosler C."/>
            <person name="Glodek A."/>
            <person name="Gu Z."/>
            <person name="Holt R.A."/>
            <person name="Jennings D."/>
            <person name="Kraft C.L."/>
            <person name="Lu F."/>
            <person name="Nguyen T."/>
            <person name="Nusskern D.R."/>
            <person name="Pfannkoch C.M."/>
            <person name="Sitter C."/>
            <person name="Sutton G.G."/>
            <person name="Venter J.C."/>
            <person name="Wang Z."/>
            <person name="Woodage T."/>
            <person name="Zheng X.H."/>
            <person name="Zhong F."/>
        </authorList>
    </citation>
    <scope>NUCLEOTIDE SEQUENCE [LARGE SCALE GENOMIC DNA]</scope>
    <source>
        <strain>BN</strain>
        <strain evidence="2">Sprague-Dawley</strain>
    </source>
</reference>
<dbReference type="EMBL" id="CH473955">
    <property type="protein sequence ID" value="EDM10125.1"/>
    <property type="molecule type" value="Genomic_DNA"/>
</dbReference>
<proteinExistence type="predicted"/>
<accession>A6I517</accession>
<gene>
    <name evidence="1" type="ORF">rCG_44544</name>
</gene>
<sequence>MSCISSEASVLAVLQSDVALNTLSSRKSSSSS</sequence>
<dbReference type="AlphaFoldDB" id="A6I517"/>